<dbReference type="InterPro" id="IPR050523">
    <property type="entry name" value="AKR_Detox_Biosynth"/>
</dbReference>
<dbReference type="AlphaFoldDB" id="A0A381V5M6"/>
<evidence type="ECO:0000313" key="3">
    <source>
        <dbReference type="EMBL" id="SVA35291.1"/>
    </source>
</evidence>
<feature type="domain" description="NADP-dependent oxidoreductase" evidence="2">
    <location>
        <begin position="16"/>
        <end position="258"/>
    </location>
</feature>
<dbReference type="InterPro" id="IPR023210">
    <property type="entry name" value="NADP_OxRdtase_dom"/>
</dbReference>
<keyword evidence="1" id="KW-0560">Oxidoreductase</keyword>
<dbReference type="SUPFAM" id="SSF51430">
    <property type="entry name" value="NAD(P)-linked oxidoreductase"/>
    <property type="match status" value="1"/>
</dbReference>
<dbReference type="PANTHER" id="PTHR43364:SF4">
    <property type="entry name" value="NAD(P)-LINKED OXIDOREDUCTASE SUPERFAMILY PROTEIN"/>
    <property type="match status" value="1"/>
</dbReference>
<dbReference type="InterPro" id="IPR036812">
    <property type="entry name" value="NAD(P)_OxRdtase_dom_sf"/>
</dbReference>
<accession>A0A381V5M6</accession>
<organism evidence="3">
    <name type="scientific">marine metagenome</name>
    <dbReference type="NCBI Taxonomy" id="408172"/>
    <lineage>
        <taxon>unclassified sequences</taxon>
        <taxon>metagenomes</taxon>
        <taxon>ecological metagenomes</taxon>
    </lineage>
</organism>
<evidence type="ECO:0000259" key="2">
    <source>
        <dbReference type="Pfam" id="PF00248"/>
    </source>
</evidence>
<reference evidence="3" key="1">
    <citation type="submission" date="2018-05" db="EMBL/GenBank/DDBJ databases">
        <authorList>
            <person name="Lanie J.A."/>
            <person name="Ng W.-L."/>
            <person name="Kazmierczak K.M."/>
            <person name="Andrzejewski T.M."/>
            <person name="Davidsen T.M."/>
            <person name="Wayne K.J."/>
            <person name="Tettelin H."/>
            <person name="Glass J.I."/>
            <person name="Rusch D."/>
            <person name="Podicherti R."/>
            <person name="Tsui H.-C.T."/>
            <person name="Winkler M.E."/>
        </authorList>
    </citation>
    <scope>NUCLEOTIDE SEQUENCE</scope>
</reference>
<protein>
    <recommendedName>
        <fullName evidence="2">NADP-dependent oxidoreductase domain-containing protein</fullName>
    </recommendedName>
</protein>
<dbReference type="Pfam" id="PF00248">
    <property type="entry name" value="Aldo_ket_red"/>
    <property type="match status" value="1"/>
</dbReference>
<dbReference type="GO" id="GO:0016491">
    <property type="term" value="F:oxidoreductase activity"/>
    <property type="evidence" value="ECO:0007669"/>
    <property type="project" value="UniProtKB-KW"/>
</dbReference>
<name>A0A381V5M6_9ZZZZ</name>
<proteinExistence type="predicted"/>
<evidence type="ECO:0000256" key="1">
    <source>
        <dbReference type="ARBA" id="ARBA00023002"/>
    </source>
</evidence>
<dbReference type="EMBL" id="UINC01007832">
    <property type="protein sequence ID" value="SVA35291.1"/>
    <property type="molecule type" value="Genomic_DNA"/>
</dbReference>
<dbReference type="PANTHER" id="PTHR43364">
    <property type="entry name" value="NADH-SPECIFIC METHYLGLYOXAL REDUCTASE-RELATED"/>
    <property type="match status" value="1"/>
</dbReference>
<dbReference type="GO" id="GO:0005829">
    <property type="term" value="C:cytosol"/>
    <property type="evidence" value="ECO:0007669"/>
    <property type="project" value="TreeGrafter"/>
</dbReference>
<gene>
    <name evidence="3" type="ORF">METZ01_LOCUS88145</name>
</gene>
<sequence length="323" mass="36287">MKKITLGRTNADVSTVSLGTWSYGGTRSTSSMAVGWEGQEDKDSKAALLKAWESGITHWDTADVYGDGHSEAVIGTMWNDVSRKDIFLATKVGWDQGPHKHWYDPNHMRTNVERSLKNLGTDCVDLLYLHHCNFGNQDETFDSASETVRRFQEEGKTKFVGLSDWDSDKIMKFIDRADPDVVQPYRNVMDDAYQSSGLKAYVEDNNLGACFFSPIKHGLLTGKYGAPPKFDAEDFRSQVKEFQSVETIEKMKSNRKKLKERFLDHQHPTMHGLVDALLTDSPTGCVLLGQRNVAQVEIASTLGNLLSDRDCGWVKSLYAHPEP</sequence>
<dbReference type="Gene3D" id="3.20.20.100">
    <property type="entry name" value="NADP-dependent oxidoreductase domain"/>
    <property type="match status" value="1"/>
</dbReference>